<dbReference type="AlphaFoldDB" id="A0AAV1MRQ4"/>
<feature type="region of interest" description="Disordered" evidence="1">
    <location>
        <begin position="180"/>
        <end position="207"/>
    </location>
</feature>
<protein>
    <submittedName>
        <fullName evidence="2">Uncharacterized protein si:ch211-199g17.2</fullName>
    </submittedName>
</protein>
<evidence type="ECO:0000313" key="2">
    <source>
        <dbReference type="EMBL" id="CAK6949490.1"/>
    </source>
</evidence>
<dbReference type="Proteomes" id="UP001314229">
    <property type="component" value="Unassembled WGS sequence"/>
</dbReference>
<reference evidence="2 3" key="1">
    <citation type="submission" date="2024-01" db="EMBL/GenBank/DDBJ databases">
        <authorList>
            <person name="Alioto T."/>
            <person name="Alioto T."/>
            <person name="Gomez Garrido J."/>
        </authorList>
    </citation>
    <scope>NUCLEOTIDE SEQUENCE [LARGE SCALE GENOMIC DNA]</scope>
</reference>
<sequence length="806" mass="90425">MQRGVTQKRLSSKLFDSLKEYLNNRNRLQPIIGLGSIIECVKMGSDSREALYLCEVCVCRLSISDMRNHIMGSLHRYNYTKAWHPNFVSEWKESSDLSLLAWPLMEKAKMLEEKEGPGDIKMFEVEDAVYQKIARQSDSDAVTLINSLRHGQWWTDLESCSEATSVPQRIVLLGQGHQRHSKKSFNADMKSQKSSAQTNEPPSLIQSTLAPSIDSNSWLDNISTSQLDNTRTSDDSNSFIDGYTGTKLLIGLSRVVECRSEDGHTYCFMCHCCRIRINKKDIIDHLTSTCHLVNYLVESHPEQVEDINDNQLLQSLAKKVEQEEGRGELEVVSAPESICILLTGKSYHWCLKMLCKGWTQNNTEKRKIAVEGPIVNKTFCQGTPEKCAVGLSKRAQRKKAKRKMRKVTNTVFKVSLPLTKGAILLERTSFNMDSLPVSSYSPSADSDVIPSPETQTEEYELDWDSGSFAINHSEHTSMCAPSQLQQDFGRGDAGSGQYVGPERNITVPQYQEVDGYFNNGDYFSQSKHINNKQNQGACEERNYNRLPQSQGRSNNFYAEWQNQGQLPAVSRAQEWSSYPSSDRREEGYTEQWYNSSFQNGFDSRVDVPRGERHEISSNATQQYCQQQPTTQYMAQHHTRLPVGSVGHYGLSGELAPHLVAAGINVHPHLGDSHAHSDGITPETGEQFKMEQRRLQTYAEVTTGHVPMAPQSHMIQPLAYQAIKVGHRGMSTNADQLFLHPGGGGSSGMSYSNEYIPPGQAQRYEAYSDLNIKVTGFSGGMISGNVTGTPHWNMYAYPVSAYSTPSH</sequence>
<evidence type="ECO:0000313" key="3">
    <source>
        <dbReference type="Proteomes" id="UP001314229"/>
    </source>
</evidence>
<organism evidence="2 3">
    <name type="scientific">Scomber scombrus</name>
    <name type="common">Atlantic mackerel</name>
    <name type="synonym">Scomber vernalis</name>
    <dbReference type="NCBI Taxonomy" id="13677"/>
    <lineage>
        <taxon>Eukaryota</taxon>
        <taxon>Metazoa</taxon>
        <taxon>Chordata</taxon>
        <taxon>Craniata</taxon>
        <taxon>Vertebrata</taxon>
        <taxon>Euteleostomi</taxon>
        <taxon>Actinopterygii</taxon>
        <taxon>Neopterygii</taxon>
        <taxon>Teleostei</taxon>
        <taxon>Neoteleostei</taxon>
        <taxon>Acanthomorphata</taxon>
        <taxon>Pelagiaria</taxon>
        <taxon>Scombriformes</taxon>
        <taxon>Scombridae</taxon>
        <taxon>Scomber</taxon>
    </lineage>
</organism>
<feature type="compositionally biased region" description="Polar residues" evidence="1">
    <location>
        <begin position="192"/>
        <end position="207"/>
    </location>
</feature>
<comment type="caution">
    <text evidence="2">The sequence shown here is derived from an EMBL/GenBank/DDBJ whole genome shotgun (WGS) entry which is preliminary data.</text>
</comment>
<dbReference type="EMBL" id="CAWUFR010000001">
    <property type="protein sequence ID" value="CAK6949490.1"/>
    <property type="molecule type" value="Genomic_DNA"/>
</dbReference>
<keyword evidence="3" id="KW-1185">Reference proteome</keyword>
<evidence type="ECO:0000256" key="1">
    <source>
        <dbReference type="SAM" id="MobiDB-lite"/>
    </source>
</evidence>
<accession>A0AAV1MRQ4</accession>
<gene>
    <name evidence="2" type="ORF">FSCOSCO3_A012337</name>
</gene>
<name>A0AAV1MRQ4_SCOSC</name>
<proteinExistence type="predicted"/>